<protein>
    <recommendedName>
        <fullName evidence="4">Protein FAM133</fullName>
    </recommendedName>
</protein>
<feature type="compositionally biased region" description="Basic and acidic residues" evidence="1">
    <location>
        <begin position="206"/>
        <end position="218"/>
    </location>
</feature>
<feature type="compositionally biased region" description="Basic and acidic residues" evidence="1">
    <location>
        <begin position="99"/>
        <end position="123"/>
    </location>
</feature>
<sequence length="291" mass="33320">PHRSSSRGGDIEVFGVTLARQSMDLETENRLAALLMEEARRLRLQAEQEGVHVYLRQPNVRARPNSRFLTATVLGVQQANRAVEVGEMWRAREKELELEGKLKDSHKDRSISRGEKRRSDSLHRSSSSRVGQKRRNSASSCSSSKLDPGNGYSDEDAGLRDEDIEAFLQSRAKRGRGAIGSRMDETGPYVASLSNHNNDLSPPPEVRVKEEWERRVLGPEKPAFVKSESTEEPSDMSDMADDASHPKRHKSKDERKKAKSSEKTKRKEKKSKHRHHHRHHRRHHHRSRSRE</sequence>
<dbReference type="PANTHER" id="PTHR34684">
    <property type="entry name" value="OS08G0192200 PROTEIN"/>
    <property type="match status" value="1"/>
</dbReference>
<dbReference type="PANTHER" id="PTHR34684:SF1">
    <property type="entry name" value="OS08G0192200 PROTEIN"/>
    <property type="match status" value="1"/>
</dbReference>
<evidence type="ECO:0000313" key="2">
    <source>
        <dbReference type="EMBL" id="OAY77806.1"/>
    </source>
</evidence>
<feature type="compositionally biased region" description="Basic and acidic residues" evidence="1">
    <location>
        <begin position="251"/>
        <end position="265"/>
    </location>
</feature>
<accession>A0A199VLN8</accession>
<reference evidence="2 3" key="1">
    <citation type="journal article" date="2016" name="DNA Res.">
        <title>The draft genome of MD-2 pineapple using hybrid error correction of long reads.</title>
        <authorList>
            <person name="Redwan R.M."/>
            <person name="Saidin A."/>
            <person name="Kumar S.V."/>
        </authorList>
    </citation>
    <scope>NUCLEOTIDE SEQUENCE [LARGE SCALE GENOMIC DNA]</scope>
    <source>
        <strain evidence="3">cv. MD2</strain>
        <tissue evidence="2">Leaf</tissue>
    </source>
</reference>
<name>A0A199VLN8_ANACO</name>
<dbReference type="EMBL" id="LSRQ01001444">
    <property type="protein sequence ID" value="OAY77806.1"/>
    <property type="molecule type" value="Genomic_DNA"/>
</dbReference>
<feature type="non-terminal residue" evidence="2">
    <location>
        <position position="1"/>
    </location>
</feature>
<feature type="compositionally biased region" description="Basic residues" evidence="1">
    <location>
        <begin position="266"/>
        <end position="291"/>
    </location>
</feature>
<gene>
    <name evidence="2" type="ORF">ACMD2_03211</name>
</gene>
<feature type="compositionally biased region" description="Acidic residues" evidence="1">
    <location>
        <begin position="230"/>
        <end position="241"/>
    </location>
</feature>
<proteinExistence type="predicted"/>
<feature type="region of interest" description="Disordered" evidence="1">
    <location>
        <begin position="175"/>
        <end position="291"/>
    </location>
</feature>
<organism evidence="2 3">
    <name type="scientific">Ananas comosus</name>
    <name type="common">Pineapple</name>
    <name type="synonym">Ananas ananas</name>
    <dbReference type="NCBI Taxonomy" id="4615"/>
    <lineage>
        <taxon>Eukaryota</taxon>
        <taxon>Viridiplantae</taxon>
        <taxon>Streptophyta</taxon>
        <taxon>Embryophyta</taxon>
        <taxon>Tracheophyta</taxon>
        <taxon>Spermatophyta</taxon>
        <taxon>Magnoliopsida</taxon>
        <taxon>Liliopsida</taxon>
        <taxon>Poales</taxon>
        <taxon>Bromeliaceae</taxon>
        <taxon>Bromelioideae</taxon>
        <taxon>Ananas</taxon>
    </lineage>
</organism>
<evidence type="ECO:0000256" key="1">
    <source>
        <dbReference type="SAM" id="MobiDB-lite"/>
    </source>
</evidence>
<dbReference type="STRING" id="4615.A0A199VLN8"/>
<evidence type="ECO:0000313" key="3">
    <source>
        <dbReference type="Proteomes" id="UP000092600"/>
    </source>
</evidence>
<feature type="region of interest" description="Disordered" evidence="1">
    <location>
        <begin position="99"/>
        <end position="158"/>
    </location>
</feature>
<evidence type="ECO:0008006" key="4">
    <source>
        <dbReference type="Google" id="ProtNLM"/>
    </source>
</evidence>
<dbReference type="Proteomes" id="UP000092600">
    <property type="component" value="Unassembled WGS sequence"/>
</dbReference>
<comment type="caution">
    <text evidence="2">The sequence shown here is derived from an EMBL/GenBank/DDBJ whole genome shotgun (WGS) entry which is preliminary data.</text>
</comment>
<dbReference type="AlphaFoldDB" id="A0A199VLN8"/>